<evidence type="ECO:0000256" key="10">
    <source>
        <dbReference type="ARBA" id="ARBA00023242"/>
    </source>
</evidence>
<sequence>MEMDDDRKKINRFLASQTFFVIDSSQSYMNTSLELVHRNVPQTSSVPDLNKSLYSLSVEAILKYCQLSYDLLPKGRVSIHLISCAKDSTYFVTKTDKLNQNYDYLSKCFETISTNHSHVNTNNSYQSKIFLIEAFKNVLNLSIETFKFSYCRIIFMTNIVEDNFVYDFKKKLSKILKAHNLKSNKCPIRKLEVLLINNHPIDSCLRLSDEKTSEVLSESLRFTFCSINANQLIDQMMFFAYKHFDLAITKIRNVSRKTDAGSKDTIIIHQADAYVNHRPIEFFENDWKIKSNELRWIEPMKKNRQLTTFSAHRLIVLEKDNPKLLEEGPKYMLKNSEEEITHFIQFHHGDYYIHRVEPLIIMTDIMPSLEDEINKYNFRYRTADFERIAKSVELKMSKKPNENHGIKLSLDLLKNKTIYWPLTFEHSALLKLKNSSKFLSLIAQKHLDEIESKEIIEMIQYFLRANSSRENGSLFNRRNDSKEIKSIICKEIRHALVSYNFNSEHQRILDYYDNLIRKTRNDDQHINTSEVATITNEINSNRYVVEPLINRMNKKKRKMEFEGRAFQKAVLYAELNEDSR</sequence>
<dbReference type="GO" id="GO:0007346">
    <property type="term" value="P:regulation of mitotic cell cycle"/>
    <property type="evidence" value="ECO:0007669"/>
    <property type="project" value="TreeGrafter"/>
</dbReference>
<evidence type="ECO:0000256" key="4">
    <source>
        <dbReference type="ARBA" id="ARBA00022490"/>
    </source>
</evidence>
<accession>A0A834R1Z4</accession>
<dbReference type="AlphaFoldDB" id="A0A834R1Z4"/>
<dbReference type="InterPro" id="IPR019355">
    <property type="entry name" value="Cell_cycle_regulator_Mat89Bb"/>
</dbReference>
<keyword evidence="4" id="KW-0963">Cytoplasm</keyword>
<reference evidence="19" key="1">
    <citation type="journal article" date="2020" name="PLoS Negl. Trop. Dis.">
        <title>High-quality nuclear genome for Sarcoptes scabiei-A critical resource for a neglected parasite.</title>
        <authorList>
            <person name="Korhonen P.K."/>
            <person name="Gasser R.B."/>
            <person name="Ma G."/>
            <person name="Wang T."/>
            <person name="Stroehlein A.J."/>
            <person name="Young N.D."/>
            <person name="Ang C.S."/>
            <person name="Fernando D.D."/>
            <person name="Lu H.C."/>
            <person name="Taylor S."/>
            <person name="Reynolds S.L."/>
            <person name="Mofiz E."/>
            <person name="Najaraj S.H."/>
            <person name="Gowda H."/>
            <person name="Madugundu A."/>
            <person name="Renuse S."/>
            <person name="Holt D."/>
            <person name="Pandey A."/>
            <person name="Papenfuss A.T."/>
            <person name="Fischer K."/>
        </authorList>
    </citation>
    <scope>NUCLEOTIDE SEQUENCE [LARGE SCALE GENOMIC DNA]</scope>
</reference>
<name>A0A834R1Z4_SARSC</name>
<organism evidence="17">
    <name type="scientific">Sarcoptes scabiei</name>
    <name type="common">Itch mite</name>
    <name type="synonym">Acarus scabiei</name>
    <dbReference type="NCBI Taxonomy" id="52283"/>
    <lineage>
        <taxon>Eukaryota</taxon>
        <taxon>Metazoa</taxon>
        <taxon>Ecdysozoa</taxon>
        <taxon>Arthropoda</taxon>
        <taxon>Chelicerata</taxon>
        <taxon>Arachnida</taxon>
        <taxon>Acari</taxon>
        <taxon>Acariformes</taxon>
        <taxon>Sarcoptiformes</taxon>
        <taxon>Astigmata</taxon>
        <taxon>Psoroptidia</taxon>
        <taxon>Sarcoptoidea</taxon>
        <taxon>Sarcoptidae</taxon>
        <taxon>Sarcoptinae</taxon>
        <taxon>Sarcoptes</taxon>
    </lineage>
</organism>
<evidence type="ECO:0000256" key="12">
    <source>
        <dbReference type="ARBA" id="ARBA00023306"/>
    </source>
</evidence>
<evidence type="ECO:0000256" key="16">
    <source>
        <dbReference type="ARBA" id="ARBA00065185"/>
    </source>
</evidence>
<reference evidence="18" key="3">
    <citation type="submission" date="2022-06" db="UniProtKB">
        <authorList>
            <consortium name="EnsemblMetazoa"/>
        </authorList>
    </citation>
    <scope>IDENTIFICATION</scope>
</reference>
<evidence type="ECO:0000313" key="19">
    <source>
        <dbReference type="Proteomes" id="UP000070412"/>
    </source>
</evidence>
<evidence type="ECO:0000256" key="13">
    <source>
        <dbReference type="ARBA" id="ARBA00030658"/>
    </source>
</evidence>
<gene>
    <name evidence="17" type="ORF">SSS_5876</name>
</gene>
<evidence type="ECO:0000256" key="2">
    <source>
        <dbReference type="ARBA" id="ARBA00004556"/>
    </source>
</evidence>
<dbReference type="GO" id="GO:0051301">
    <property type="term" value="P:cell division"/>
    <property type="evidence" value="ECO:0007669"/>
    <property type="project" value="UniProtKB-KW"/>
</dbReference>
<comment type="subunit">
    <text evidence="16">Belongs to the multiprotein complex Integrator, at least composed of IntS1, IntS2, IntS3, IntS4, omd/IntS5, IntS6, defl/IntS7, IntS8, IntS9, IntS10, IntS11, IntS12, asun/IntS13, IntS14 and IntS15. The core complex associates with protein phosphatase 2A subunits mts/PP2A and Pp2A-29B, to form the Integrator-PP2A (INTAC) complex.</text>
</comment>
<dbReference type="OrthoDB" id="5844105at2759"/>
<keyword evidence="10" id="KW-0539">Nucleus</keyword>
<dbReference type="GO" id="GO:0051642">
    <property type="term" value="P:centrosome localization"/>
    <property type="evidence" value="ECO:0007669"/>
    <property type="project" value="TreeGrafter"/>
</dbReference>
<dbReference type="PANTHER" id="PTHR12955:SF1">
    <property type="entry name" value="INTEGRATOR COMPLEX SUBUNIT 13"/>
    <property type="match status" value="1"/>
</dbReference>
<dbReference type="GO" id="GO:0048471">
    <property type="term" value="C:perinuclear region of cytoplasm"/>
    <property type="evidence" value="ECO:0007669"/>
    <property type="project" value="UniProtKB-SubCell"/>
</dbReference>
<keyword evidence="19" id="KW-1185">Reference proteome</keyword>
<dbReference type="PANTHER" id="PTHR12955">
    <property type="entry name" value="SARCOMA ANTIGEN NY-SAR-95-RELATED"/>
    <property type="match status" value="1"/>
</dbReference>
<evidence type="ECO:0000256" key="5">
    <source>
        <dbReference type="ARBA" id="ARBA00022618"/>
    </source>
</evidence>
<protein>
    <recommendedName>
        <fullName evidence="3">Protein asunder</fullName>
    </recommendedName>
    <alternativeName>
        <fullName evidence="14">Cell cycle regulator Mat89Bb</fullName>
    </alternativeName>
    <alternativeName>
        <fullName evidence="13">Set apart in position or space protein</fullName>
    </alternativeName>
</protein>
<comment type="similarity">
    <text evidence="15">Belongs to the Integrator subunit 13 family.</text>
</comment>
<dbReference type="GO" id="GO:0030154">
    <property type="term" value="P:cell differentiation"/>
    <property type="evidence" value="ECO:0007669"/>
    <property type="project" value="UniProtKB-KW"/>
</dbReference>
<evidence type="ECO:0000256" key="15">
    <source>
        <dbReference type="ARBA" id="ARBA00061603"/>
    </source>
</evidence>
<evidence type="ECO:0000256" key="6">
    <source>
        <dbReference type="ARBA" id="ARBA00022776"/>
    </source>
</evidence>
<dbReference type="GO" id="GO:0032039">
    <property type="term" value="C:integrator complex"/>
    <property type="evidence" value="ECO:0007669"/>
    <property type="project" value="TreeGrafter"/>
</dbReference>
<dbReference type="EMBL" id="WVUK01000066">
    <property type="protein sequence ID" value="KAF7487837.1"/>
    <property type="molecule type" value="Genomic_DNA"/>
</dbReference>
<dbReference type="EnsemblMetazoa" id="SSS_5876s_mrna">
    <property type="protein sequence ID" value="KAF7487837.1"/>
    <property type="gene ID" value="SSS_5876"/>
</dbReference>
<dbReference type="GO" id="GO:0051321">
    <property type="term" value="P:meiotic cell cycle"/>
    <property type="evidence" value="ECO:0007669"/>
    <property type="project" value="UniProtKB-KW"/>
</dbReference>
<reference evidence="17" key="2">
    <citation type="submission" date="2020-01" db="EMBL/GenBank/DDBJ databases">
        <authorList>
            <person name="Korhonen P.K.K."/>
            <person name="Guangxu M.G."/>
            <person name="Wang T.W."/>
            <person name="Stroehlein A.J.S."/>
            <person name="Young N.D."/>
            <person name="Ang C.-S.A."/>
            <person name="Fernando D.W.F."/>
            <person name="Lu H.L."/>
            <person name="Taylor S.T."/>
            <person name="Ehtesham M.E.M."/>
            <person name="Najaraj S.H.N."/>
            <person name="Harsha G.H.G."/>
            <person name="Madugundu A.M."/>
            <person name="Renuse S.R."/>
            <person name="Holt D.H."/>
            <person name="Pandey A.P."/>
            <person name="Papenfuss A.P."/>
            <person name="Gasser R.B.G."/>
            <person name="Fischer K.F."/>
        </authorList>
    </citation>
    <scope>NUCLEOTIDE SEQUENCE</scope>
    <source>
        <strain evidence="17">SSS_KF_BRIS2020</strain>
    </source>
</reference>
<keyword evidence="9" id="KW-0175">Coiled coil</keyword>
<comment type="subcellular location">
    <subcellularLocation>
        <location evidence="2">Cytoplasm</location>
        <location evidence="2">Perinuclear region</location>
    </subcellularLocation>
    <subcellularLocation>
        <location evidence="1">Nucleus</location>
    </subcellularLocation>
</comment>
<evidence type="ECO:0000313" key="18">
    <source>
        <dbReference type="EnsemblMetazoa" id="KAF7487837.1"/>
    </source>
</evidence>
<evidence type="ECO:0000256" key="7">
    <source>
        <dbReference type="ARBA" id="ARBA00022782"/>
    </source>
</evidence>
<dbReference type="Pfam" id="PF10221">
    <property type="entry name" value="Mat89Bb"/>
    <property type="match status" value="1"/>
</dbReference>
<evidence type="ECO:0000256" key="9">
    <source>
        <dbReference type="ARBA" id="ARBA00023054"/>
    </source>
</evidence>
<keyword evidence="6" id="KW-0498">Mitosis</keyword>
<evidence type="ECO:0000256" key="11">
    <source>
        <dbReference type="ARBA" id="ARBA00023254"/>
    </source>
</evidence>
<keyword evidence="5" id="KW-0132">Cell division</keyword>
<evidence type="ECO:0000256" key="8">
    <source>
        <dbReference type="ARBA" id="ARBA00022871"/>
    </source>
</evidence>
<evidence type="ECO:0000313" key="17">
    <source>
        <dbReference type="EMBL" id="KAF7487837.1"/>
    </source>
</evidence>
<evidence type="ECO:0000256" key="14">
    <source>
        <dbReference type="ARBA" id="ARBA00032585"/>
    </source>
</evidence>
<proteinExistence type="inferred from homology"/>
<dbReference type="Proteomes" id="UP000070412">
    <property type="component" value="Unassembled WGS sequence"/>
</dbReference>
<evidence type="ECO:0000256" key="1">
    <source>
        <dbReference type="ARBA" id="ARBA00004123"/>
    </source>
</evidence>
<keyword evidence="8" id="KW-0744">Spermatogenesis</keyword>
<keyword evidence="7" id="KW-0221">Differentiation</keyword>
<dbReference type="GO" id="GO:0007283">
    <property type="term" value="P:spermatogenesis"/>
    <property type="evidence" value="ECO:0007669"/>
    <property type="project" value="UniProtKB-KW"/>
</dbReference>
<keyword evidence="12" id="KW-0131">Cell cycle</keyword>
<evidence type="ECO:0000256" key="3">
    <source>
        <dbReference type="ARBA" id="ARBA00020501"/>
    </source>
</evidence>
<keyword evidence="11" id="KW-0469">Meiosis</keyword>